<feature type="domain" description="ChsH2 C-terminal OB-fold" evidence="1">
    <location>
        <begin position="52"/>
        <end position="111"/>
    </location>
</feature>
<reference evidence="2 3" key="1">
    <citation type="submission" date="2024-06" db="EMBL/GenBank/DDBJ databases">
        <title>The Natural Products Discovery Center: Release of the First 8490 Sequenced Strains for Exploring Actinobacteria Biosynthetic Diversity.</title>
        <authorList>
            <person name="Kalkreuter E."/>
            <person name="Kautsar S.A."/>
            <person name="Yang D."/>
            <person name="Bader C.D."/>
            <person name="Teijaro C.N."/>
            <person name="Fluegel L."/>
            <person name="Davis C.M."/>
            <person name="Simpson J.R."/>
            <person name="Lauterbach L."/>
            <person name="Steele A.D."/>
            <person name="Gui C."/>
            <person name="Meng S."/>
            <person name="Li G."/>
            <person name="Viehrig K."/>
            <person name="Ye F."/>
            <person name="Su P."/>
            <person name="Kiefer A.F."/>
            <person name="Nichols A."/>
            <person name="Cepeda A.J."/>
            <person name="Yan W."/>
            <person name="Fan B."/>
            <person name="Jiang Y."/>
            <person name="Adhikari A."/>
            <person name="Zheng C.-J."/>
            <person name="Schuster L."/>
            <person name="Cowan T.M."/>
            <person name="Smanski M.J."/>
            <person name="Chevrette M.G."/>
            <person name="De Carvalho L.P.S."/>
            <person name="Shen B."/>
        </authorList>
    </citation>
    <scope>NUCLEOTIDE SEQUENCE [LARGE SCALE GENOMIC DNA]</scope>
    <source>
        <strain evidence="2 3">NPDC048946</strain>
    </source>
</reference>
<protein>
    <submittedName>
        <fullName evidence="2">OB-fold domain-containing protein</fullName>
    </submittedName>
</protein>
<dbReference type="Pfam" id="PF01796">
    <property type="entry name" value="OB_ChsH2_C"/>
    <property type="match status" value="1"/>
</dbReference>
<name>A0ABV3DP66_9ACTN</name>
<dbReference type="Proteomes" id="UP001551482">
    <property type="component" value="Unassembled WGS sequence"/>
</dbReference>
<gene>
    <name evidence="2" type="ORF">AB0C36_29045</name>
</gene>
<sequence>MASRVPLVDHLVLEPEPRLRSAVCGTCEADFLTRRNACASCGGTDFGERTWGTDGTVVAFTIVHRAAPGVPVPFVSAIVRLQDGPIVQSNLVDVEPDPAHIVLGMPVRLRTFVAGTDDNGVEAVAYGFAPLD</sequence>
<evidence type="ECO:0000259" key="1">
    <source>
        <dbReference type="Pfam" id="PF01796"/>
    </source>
</evidence>
<evidence type="ECO:0000313" key="2">
    <source>
        <dbReference type="EMBL" id="MEU8137546.1"/>
    </source>
</evidence>
<dbReference type="SUPFAM" id="SSF50249">
    <property type="entry name" value="Nucleic acid-binding proteins"/>
    <property type="match status" value="1"/>
</dbReference>
<evidence type="ECO:0000313" key="3">
    <source>
        <dbReference type="Proteomes" id="UP001551482"/>
    </source>
</evidence>
<keyword evidence="3" id="KW-1185">Reference proteome</keyword>
<proteinExistence type="predicted"/>
<organism evidence="2 3">
    <name type="scientific">Streptodolium elevatio</name>
    <dbReference type="NCBI Taxonomy" id="3157996"/>
    <lineage>
        <taxon>Bacteria</taxon>
        <taxon>Bacillati</taxon>
        <taxon>Actinomycetota</taxon>
        <taxon>Actinomycetes</taxon>
        <taxon>Kitasatosporales</taxon>
        <taxon>Streptomycetaceae</taxon>
        <taxon>Streptodolium</taxon>
    </lineage>
</organism>
<dbReference type="PANTHER" id="PTHR34075:SF5">
    <property type="entry name" value="BLR3430 PROTEIN"/>
    <property type="match status" value="1"/>
</dbReference>
<dbReference type="PANTHER" id="PTHR34075">
    <property type="entry name" value="BLR3430 PROTEIN"/>
    <property type="match status" value="1"/>
</dbReference>
<accession>A0ABV3DP66</accession>
<dbReference type="InterPro" id="IPR002878">
    <property type="entry name" value="ChsH2_C"/>
</dbReference>
<dbReference type="EMBL" id="JBEZFP010000092">
    <property type="protein sequence ID" value="MEU8137546.1"/>
    <property type="molecule type" value="Genomic_DNA"/>
</dbReference>
<dbReference type="RefSeq" id="WP_358359599.1">
    <property type="nucleotide sequence ID" value="NZ_JBEZFP010000092.1"/>
</dbReference>
<dbReference type="InterPro" id="IPR012340">
    <property type="entry name" value="NA-bd_OB-fold"/>
</dbReference>
<dbReference type="InterPro" id="IPR052513">
    <property type="entry name" value="Thioester_dehydratase-like"/>
</dbReference>
<comment type="caution">
    <text evidence="2">The sequence shown here is derived from an EMBL/GenBank/DDBJ whole genome shotgun (WGS) entry which is preliminary data.</text>
</comment>